<dbReference type="OrthoDB" id="134970at2"/>
<accession>A0A0S7BAN5</accession>
<keyword evidence="1" id="KW-0812">Transmembrane</keyword>
<feature type="transmembrane region" description="Helical" evidence="1">
    <location>
        <begin position="145"/>
        <end position="168"/>
    </location>
</feature>
<feature type="transmembrane region" description="Helical" evidence="1">
    <location>
        <begin position="202"/>
        <end position="220"/>
    </location>
</feature>
<dbReference type="PANTHER" id="PTHR38454:SF1">
    <property type="entry name" value="INTEGRAL MEMBRANE PROTEIN"/>
    <property type="match status" value="1"/>
</dbReference>
<dbReference type="InterPro" id="IPR018580">
    <property type="entry name" value="Uncharacterised_YfhO"/>
</dbReference>
<dbReference type="Pfam" id="PF09586">
    <property type="entry name" value="YfhO"/>
    <property type="match status" value="2"/>
</dbReference>
<sequence>MRFTFRRARSLYHLLWFFPFLLFAPTLLSGKALVWGTPALQFIPWRMLAWEQIRSGLWPLWNPLNGMGAPLLANYQLALYYPPGWLLYLLQAIGGTPWMAWGHTLLLVAHLAWAGYGTACLVKQLGLGELAQVVAGLAFSMSEYLVARAGFFSMIWSAAWLPWILLLIEKLAMETTARRRAGRLGGLALCVGLQLLSGHAQITWYSLLFAGIWSVTAGWAGRGWRGAAALAGQTALGMALGAVIASAQLIPTFELLQQSQRASAVSYDFAMTYSFWPWRFLTLIAPSFFGNPAYGDYWGYASYWEDAIYIGLLPVGLAFSTLRMVWKRTGEAPSRQPRLRLLWAMALVGAILALGKNTPVFPFLYRHIPTFDMFQAPARYMIWPVISLSLLAAYGIENCRRPSGKALKGLRKTIPILMAVIFGAGMTWFMIPSIKSSFIYSTILAALLGLLVAWLALKQPLEVTSPAHQRWAWWVALFVGMDLAAAGYGQNPATSMQFYSDAAQTGAPSEGRLYLDDKSEYDLKFGRFLRFSDYRQQESWNAVRQAQIPNLNILDGQSSANNFDPLRPARYENWMLYVSTLSAENRIPWLKTMGVDRVEAVTQPEEHTYAVQPLAGAERFRFYPCAIFTDNADESWNETQRVIQDGIDRIVIEGSGDAGVNCDLQSDDKISIQLDQATRIVLDVEVNRAGWLTMADIWYPGWQADIDGQTVELAKANYAFRGLPLQAGRHTIIITYRPAWFWPSFVLSLIGLMMAVILFFLGRKHPTQ</sequence>
<evidence type="ECO:0000313" key="3">
    <source>
        <dbReference type="Proteomes" id="UP000055060"/>
    </source>
</evidence>
<feature type="transmembrane region" description="Helical" evidence="1">
    <location>
        <begin position="338"/>
        <end position="356"/>
    </location>
</feature>
<dbReference type="EMBL" id="DF967972">
    <property type="protein sequence ID" value="GAP14735.1"/>
    <property type="molecule type" value="Genomic_DNA"/>
</dbReference>
<feature type="transmembrane region" description="Helical" evidence="1">
    <location>
        <begin position="180"/>
        <end position="196"/>
    </location>
</feature>
<evidence type="ECO:0000313" key="2">
    <source>
        <dbReference type="EMBL" id="GAP14735.1"/>
    </source>
</evidence>
<evidence type="ECO:0000256" key="1">
    <source>
        <dbReference type="SAM" id="Phobius"/>
    </source>
</evidence>
<organism evidence="2">
    <name type="scientific">Longilinea arvoryzae</name>
    <dbReference type="NCBI Taxonomy" id="360412"/>
    <lineage>
        <taxon>Bacteria</taxon>
        <taxon>Bacillati</taxon>
        <taxon>Chloroflexota</taxon>
        <taxon>Anaerolineae</taxon>
        <taxon>Anaerolineales</taxon>
        <taxon>Anaerolineaceae</taxon>
        <taxon>Longilinea</taxon>
    </lineage>
</organism>
<keyword evidence="1" id="KW-0472">Membrane</keyword>
<feature type="transmembrane region" description="Helical" evidence="1">
    <location>
        <begin position="307"/>
        <end position="326"/>
    </location>
</feature>
<feature type="transmembrane region" description="Helical" evidence="1">
    <location>
        <begin position="740"/>
        <end position="761"/>
    </location>
</feature>
<gene>
    <name evidence="2" type="ORF">LARV_02510</name>
</gene>
<feature type="transmembrane region" description="Helical" evidence="1">
    <location>
        <begin position="414"/>
        <end position="431"/>
    </location>
</feature>
<protein>
    <submittedName>
        <fullName evidence="2">Bacterial membrane protein YfhO</fullName>
    </submittedName>
</protein>
<dbReference type="AlphaFoldDB" id="A0A0S7BAN5"/>
<feature type="transmembrane region" description="Helical" evidence="1">
    <location>
        <begin position="227"/>
        <end position="250"/>
    </location>
</feature>
<feature type="transmembrane region" description="Helical" evidence="1">
    <location>
        <begin position="376"/>
        <end position="394"/>
    </location>
</feature>
<dbReference type="RefSeq" id="WP_075073969.1">
    <property type="nucleotide sequence ID" value="NZ_DF967972.1"/>
</dbReference>
<keyword evidence="3" id="KW-1185">Reference proteome</keyword>
<feature type="transmembrane region" description="Helical" evidence="1">
    <location>
        <begin position="471"/>
        <end position="489"/>
    </location>
</feature>
<feature type="transmembrane region" description="Helical" evidence="1">
    <location>
        <begin position="437"/>
        <end position="457"/>
    </location>
</feature>
<dbReference type="Proteomes" id="UP000055060">
    <property type="component" value="Unassembled WGS sequence"/>
</dbReference>
<feature type="transmembrane region" description="Helical" evidence="1">
    <location>
        <begin position="85"/>
        <end position="108"/>
    </location>
</feature>
<dbReference type="PANTHER" id="PTHR38454">
    <property type="entry name" value="INTEGRAL MEMBRANE PROTEIN-RELATED"/>
    <property type="match status" value="1"/>
</dbReference>
<name>A0A0S7BAN5_9CHLR</name>
<dbReference type="STRING" id="360412.LARV_02510"/>
<keyword evidence="1" id="KW-1133">Transmembrane helix</keyword>
<proteinExistence type="predicted"/>
<reference evidence="2" key="1">
    <citation type="submission" date="2015-07" db="EMBL/GenBank/DDBJ databases">
        <title>Draft Genome Sequences of Anaerolinea thermolimosa IMO-1, Bellilinea caldifistulae GOMI-1, Leptolinea tardivitalis YMTK-2, Levilinea saccharolytica KIBI-1,Longilinea arvoryzae KOME-1, Previously Described as Members of the Anaerolineaceae (Chloroflexi).</title>
        <authorList>
            <person name="Sekiguchi Y."/>
            <person name="Ohashi A."/>
            <person name="Matsuura N."/>
            <person name="Tourlousse M.D."/>
        </authorList>
    </citation>
    <scope>NUCLEOTIDE SEQUENCE [LARGE SCALE GENOMIC DNA]</scope>
    <source>
        <strain evidence="2">KOME-1</strain>
    </source>
</reference>